<sequence length="122" mass="13829">MMRVFERIVGQCKLEWRNGGRGLGFKEVYPQLWFNSLQILYQLPGTLLGIVNELFMNVSESSHVRSSFTPSNLLRHLSNYGASTAKPQVLEDGVLKFVGFVICCTCWLPVSESSWGLARIWS</sequence>
<evidence type="ECO:0000313" key="2">
    <source>
        <dbReference type="Proteomes" id="UP000822688"/>
    </source>
</evidence>
<evidence type="ECO:0000313" key="1">
    <source>
        <dbReference type="EMBL" id="KAG0569159.1"/>
    </source>
</evidence>
<comment type="caution">
    <text evidence="1">The sequence shown here is derived from an EMBL/GenBank/DDBJ whole genome shotgun (WGS) entry which is preliminary data.</text>
</comment>
<keyword evidence="2" id="KW-1185">Reference proteome</keyword>
<name>A0A8T0HGG0_CERPU</name>
<organism evidence="1 2">
    <name type="scientific">Ceratodon purpureus</name>
    <name type="common">Fire moss</name>
    <name type="synonym">Dicranum purpureum</name>
    <dbReference type="NCBI Taxonomy" id="3225"/>
    <lineage>
        <taxon>Eukaryota</taxon>
        <taxon>Viridiplantae</taxon>
        <taxon>Streptophyta</taxon>
        <taxon>Embryophyta</taxon>
        <taxon>Bryophyta</taxon>
        <taxon>Bryophytina</taxon>
        <taxon>Bryopsida</taxon>
        <taxon>Dicranidae</taxon>
        <taxon>Pseudoditrichales</taxon>
        <taxon>Ditrichaceae</taxon>
        <taxon>Ceratodon</taxon>
    </lineage>
</organism>
<protein>
    <submittedName>
        <fullName evidence="1">Uncharacterized protein</fullName>
    </submittedName>
</protein>
<accession>A0A8T0HGG0</accession>
<proteinExistence type="predicted"/>
<dbReference type="Proteomes" id="UP000822688">
    <property type="component" value="Chromosome 6"/>
</dbReference>
<dbReference type="EMBL" id="CM026427">
    <property type="protein sequence ID" value="KAG0569159.1"/>
    <property type="molecule type" value="Genomic_DNA"/>
</dbReference>
<dbReference type="AlphaFoldDB" id="A0A8T0HGG0"/>
<gene>
    <name evidence="1" type="ORF">KC19_6G069700</name>
</gene>
<reference evidence="1 2" key="1">
    <citation type="submission" date="2020-06" db="EMBL/GenBank/DDBJ databases">
        <title>WGS assembly of Ceratodon purpureus strain R40.</title>
        <authorList>
            <person name="Carey S.B."/>
            <person name="Jenkins J."/>
            <person name="Shu S."/>
            <person name="Lovell J.T."/>
            <person name="Sreedasyam A."/>
            <person name="Maumus F."/>
            <person name="Tiley G.P."/>
            <person name="Fernandez-Pozo N."/>
            <person name="Barry K."/>
            <person name="Chen C."/>
            <person name="Wang M."/>
            <person name="Lipzen A."/>
            <person name="Daum C."/>
            <person name="Saski C.A."/>
            <person name="Payton A.C."/>
            <person name="Mcbreen J.C."/>
            <person name="Conrad R.E."/>
            <person name="Kollar L.M."/>
            <person name="Olsson S."/>
            <person name="Huttunen S."/>
            <person name="Landis J.B."/>
            <person name="Wickett N.J."/>
            <person name="Johnson M.G."/>
            <person name="Rensing S.A."/>
            <person name="Grimwood J."/>
            <person name="Schmutz J."/>
            <person name="Mcdaniel S.F."/>
        </authorList>
    </citation>
    <scope>NUCLEOTIDE SEQUENCE [LARGE SCALE GENOMIC DNA]</scope>
    <source>
        <strain evidence="1 2">R40</strain>
    </source>
</reference>